<evidence type="ECO:0000256" key="1">
    <source>
        <dbReference type="SAM" id="MobiDB-lite"/>
    </source>
</evidence>
<keyword evidence="2" id="KW-0732">Signal</keyword>
<dbReference type="PANTHER" id="PTHR36578:SF2">
    <property type="entry name" value="PA14 DOMAIN-CONTAINING PROTEIN"/>
    <property type="match status" value="1"/>
</dbReference>
<dbReference type="InParanoid" id="G2YNH4"/>
<evidence type="ECO:0000313" key="3">
    <source>
        <dbReference type="EMBL" id="CCD53172.1"/>
    </source>
</evidence>
<dbReference type="eggNOG" id="ENOG502RYBJ">
    <property type="taxonomic scope" value="Eukaryota"/>
</dbReference>
<dbReference type="EMBL" id="FQ790346">
    <property type="protein sequence ID" value="CCD53172.1"/>
    <property type="molecule type" value="Genomic_DNA"/>
</dbReference>
<evidence type="ECO:0008006" key="5">
    <source>
        <dbReference type="Google" id="ProtNLM"/>
    </source>
</evidence>
<proteinExistence type="predicted"/>
<sequence>MRSSLITVAALMGMTFATPVPQDIDFAMVEAAPDPVTTGPPVGVTAQSVTYDASTAIVAATQAVASQSVAISDAANAPKIKRTACQAQPAGATGAPAYTPDSPSAFLGNPGFSDAAFAASTPAGYTQSFRNLKASNNAYGYMGFTTLETYDSELCASKCSDINGCMAFNLYFERDPSVEPGASCEDPASVTMIKCVFWGGPVSTENALNTGQYRDNFQVVIAGSNGYTNNSIAPIPGYGDAQFLGNAAINAPYDTQGCNTYMGSTIFSTGPFDASLCAAYCSAQSKYNLEHPPSDGSPVKTCQFFNTYLLYVNDLSHTQGQYCAIYSEAWDSSYATNVGQYRGSDHYLIGLSYTYTNATNPGLTSGDKTCAVAQASVEISYSSLQPYCSTLLGFAADTVTASTTITSIFTSTVVSQATITEANNPLTERADAPAHLVNGTPLIPFMAANNTITPVKRSVATTPAGLTKYPGTVISSACSAQATKPTIAVTVYITSYVSTTTSTTTTSTTTATASPIPSFVIASGSDKSQFVTYEDTGSFKILKLSPITASTAASFYLDGQSLYSSDKTRIADTDGGSRSSYIFMDTLSTVGNFPLIQCTLGTYDASVGGYPLSCIGGGSTPRPVLQVGDSSSSSEQETMREGAKEHEGVEMMFLMRRVDFIARRDSELQDF</sequence>
<name>G2YNH4_BOTF4</name>
<evidence type="ECO:0000256" key="2">
    <source>
        <dbReference type="SAM" id="SignalP"/>
    </source>
</evidence>
<feature type="chain" id="PRO_5003440864" description="Carbohydrate-binding-like protein" evidence="2">
    <location>
        <begin position="18"/>
        <end position="671"/>
    </location>
</feature>
<protein>
    <recommendedName>
        <fullName evidence="5">Carbohydrate-binding-like protein</fullName>
    </recommendedName>
</protein>
<feature type="signal peptide" evidence="2">
    <location>
        <begin position="1"/>
        <end position="17"/>
    </location>
</feature>
<dbReference type="AlphaFoldDB" id="G2YNH4"/>
<organism evidence="3 4">
    <name type="scientific">Botryotinia fuckeliana (strain T4)</name>
    <name type="common">Noble rot fungus</name>
    <name type="synonym">Botrytis cinerea</name>
    <dbReference type="NCBI Taxonomy" id="999810"/>
    <lineage>
        <taxon>Eukaryota</taxon>
        <taxon>Fungi</taxon>
        <taxon>Dikarya</taxon>
        <taxon>Ascomycota</taxon>
        <taxon>Pezizomycotina</taxon>
        <taxon>Leotiomycetes</taxon>
        <taxon>Helotiales</taxon>
        <taxon>Sclerotiniaceae</taxon>
        <taxon>Botrytis</taxon>
    </lineage>
</organism>
<dbReference type="PANTHER" id="PTHR36578">
    <property type="entry name" value="CHROMOSOME 15, WHOLE GENOME SHOTGUN SEQUENCE"/>
    <property type="match status" value="1"/>
</dbReference>
<reference evidence="4" key="1">
    <citation type="journal article" date="2011" name="PLoS Genet.">
        <title>Genomic analysis of the necrotrophic fungal pathogens Sclerotinia sclerotiorum and Botrytis cinerea.</title>
        <authorList>
            <person name="Amselem J."/>
            <person name="Cuomo C.A."/>
            <person name="van Kan J.A."/>
            <person name="Viaud M."/>
            <person name="Benito E.P."/>
            <person name="Couloux A."/>
            <person name="Coutinho P.M."/>
            <person name="de Vries R.P."/>
            <person name="Dyer P.S."/>
            <person name="Fillinger S."/>
            <person name="Fournier E."/>
            <person name="Gout L."/>
            <person name="Hahn M."/>
            <person name="Kohn L."/>
            <person name="Lapalu N."/>
            <person name="Plummer K.M."/>
            <person name="Pradier J.M."/>
            <person name="Quevillon E."/>
            <person name="Sharon A."/>
            <person name="Simon A."/>
            <person name="ten Have A."/>
            <person name="Tudzynski B."/>
            <person name="Tudzynski P."/>
            <person name="Wincker P."/>
            <person name="Andrew M."/>
            <person name="Anthouard V."/>
            <person name="Beever R.E."/>
            <person name="Beffa R."/>
            <person name="Benoit I."/>
            <person name="Bouzid O."/>
            <person name="Brault B."/>
            <person name="Chen Z."/>
            <person name="Choquer M."/>
            <person name="Collemare J."/>
            <person name="Cotton P."/>
            <person name="Danchin E.G."/>
            <person name="Da Silva C."/>
            <person name="Gautier A."/>
            <person name="Giraud C."/>
            <person name="Giraud T."/>
            <person name="Gonzalez C."/>
            <person name="Grossetete S."/>
            <person name="Guldener U."/>
            <person name="Henrissat B."/>
            <person name="Howlett B.J."/>
            <person name="Kodira C."/>
            <person name="Kretschmer M."/>
            <person name="Lappartient A."/>
            <person name="Leroch M."/>
            <person name="Levis C."/>
            <person name="Mauceli E."/>
            <person name="Neuveglise C."/>
            <person name="Oeser B."/>
            <person name="Pearson M."/>
            <person name="Poulain J."/>
            <person name="Poussereau N."/>
            <person name="Quesneville H."/>
            <person name="Rascle C."/>
            <person name="Schumacher J."/>
            <person name="Segurens B."/>
            <person name="Sexton A."/>
            <person name="Silva E."/>
            <person name="Sirven C."/>
            <person name="Soanes D.M."/>
            <person name="Talbot N.J."/>
            <person name="Templeton M."/>
            <person name="Yandava C."/>
            <person name="Yarden O."/>
            <person name="Zeng Q."/>
            <person name="Rollins J.A."/>
            <person name="Lebrun M.H."/>
            <person name="Dickman M."/>
        </authorList>
    </citation>
    <scope>NUCLEOTIDE SEQUENCE [LARGE SCALE GENOMIC DNA]</scope>
    <source>
        <strain evidence="4">T4</strain>
    </source>
</reference>
<dbReference type="OrthoDB" id="271448at2759"/>
<evidence type="ECO:0000313" key="4">
    <source>
        <dbReference type="Proteomes" id="UP000008177"/>
    </source>
</evidence>
<dbReference type="HOGENOM" id="CLU_022878_2_0_1"/>
<feature type="region of interest" description="Disordered" evidence="1">
    <location>
        <begin position="626"/>
        <end position="645"/>
    </location>
</feature>
<accession>G2YNH4</accession>
<gene>
    <name evidence="3" type="ORF">BofuT4_P121910.1</name>
</gene>
<dbReference type="Proteomes" id="UP000008177">
    <property type="component" value="Unplaced contigs"/>
</dbReference>